<proteinExistence type="predicted"/>
<reference evidence="3" key="1">
    <citation type="submission" date="2023-03" db="EMBL/GenBank/DDBJ databases">
        <title>Complete genome of Cladonia borealis.</title>
        <authorList>
            <person name="Park H."/>
        </authorList>
    </citation>
    <scope>NUCLEOTIDE SEQUENCE</scope>
    <source>
        <strain evidence="3">ANT050790</strain>
    </source>
</reference>
<feature type="compositionally biased region" description="Polar residues" evidence="1">
    <location>
        <begin position="18"/>
        <end position="65"/>
    </location>
</feature>
<keyword evidence="4" id="KW-1185">Reference proteome</keyword>
<keyword evidence="2" id="KW-0812">Transmembrane</keyword>
<gene>
    <name evidence="3" type="ORF">JMJ35_003113</name>
</gene>
<dbReference type="PANTHER" id="PTHR18640">
    <property type="entry name" value="SOLUTE CARRIER FAMILY 10 MEMBER 7"/>
    <property type="match status" value="1"/>
</dbReference>
<name>A0AA39UCI1_9LECA</name>
<dbReference type="Proteomes" id="UP001166286">
    <property type="component" value="Unassembled WGS sequence"/>
</dbReference>
<feature type="transmembrane region" description="Helical" evidence="2">
    <location>
        <begin position="113"/>
        <end position="133"/>
    </location>
</feature>
<dbReference type="Pfam" id="PF13593">
    <property type="entry name" value="SBF_like"/>
    <property type="match status" value="1"/>
</dbReference>
<feature type="compositionally biased region" description="Polar residues" evidence="1">
    <location>
        <begin position="1"/>
        <end position="11"/>
    </location>
</feature>
<feature type="transmembrane region" description="Helical" evidence="2">
    <location>
        <begin position="219"/>
        <end position="239"/>
    </location>
</feature>
<evidence type="ECO:0000313" key="4">
    <source>
        <dbReference type="Proteomes" id="UP001166286"/>
    </source>
</evidence>
<dbReference type="Gene3D" id="1.20.1530.20">
    <property type="match status" value="1"/>
</dbReference>
<evidence type="ECO:0000256" key="2">
    <source>
        <dbReference type="SAM" id="Phobius"/>
    </source>
</evidence>
<feature type="transmembrane region" description="Helical" evidence="2">
    <location>
        <begin position="80"/>
        <end position="101"/>
    </location>
</feature>
<feature type="transmembrane region" description="Helical" evidence="2">
    <location>
        <begin position="359"/>
        <end position="384"/>
    </location>
</feature>
<evidence type="ECO:0008006" key="5">
    <source>
        <dbReference type="Google" id="ProtNLM"/>
    </source>
</evidence>
<dbReference type="EMBL" id="JAFEKC020000005">
    <property type="protein sequence ID" value="KAK0514496.1"/>
    <property type="molecule type" value="Genomic_DNA"/>
</dbReference>
<keyword evidence="2" id="KW-0472">Membrane</keyword>
<feature type="transmembrane region" description="Helical" evidence="2">
    <location>
        <begin position="259"/>
        <end position="280"/>
    </location>
</feature>
<accession>A0AA39UCI1</accession>
<comment type="caution">
    <text evidence="3">The sequence shown here is derived from an EMBL/GenBank/DDBJ whole genome shotgun (WGS) entry which is preliminary data.</text>
</comment>
<feature type="region of interest" description="Disordered" evidence="1">
    <location>
        <begin position="1"/>
        <end position="67"/>
    </location>
</feature>
<dbReference type="AlphaFoldDB" id="A0AA39UCI1"/>
<feature type="transmembrane region" description="Helical" evidence="2">
    <location>
        <begin position="292"/>
        <end position="309"/>
    </location>
</feature>
<dbReference type="PANTHER" id="PTHR18640:SF5">
    <property type="entry name" value="SODIUM_BILE ACID COTRANSPORTER 7"/>
    <property type="match status" value="1"/>
</dbReference>
<organism evidence="3 4">
    <name type="scientific">Cladonia borealis</name>
    <dbReference type="NCBI Taxonomy" id="184061"/>
    <lineage>
        <taxon>Eukaryota</taxon>
        <taxon>Fungi</taxon>
        <taxon>Dikarya</taxon>
        <taxon>Ascomycota</taxon>
        <taxon>Pezizomycotina</taxon>
        <taxon>Lecanoromycetes</taxon>
        <taxon>OSLEUM clade</taxon>
        <taxon>Lecanoromycetidae</taxon>
        <taxon>Lecanorales</taxon>
        <taxon>Lecanorineae</taxon>
        <taxon>Cladoniaceae</taxon>
        <taxon>Cladonia</taxon>
    </lineage>
</organism>
<keyword evidence="2" id="KW-1133">Transmembrane helix</keyword>
<protein>
    <recommendedName>
        <fullName evidence="5">Sodium bile acid symporter family protein</fullName>
    </recommendedName>
</protein>
<evidence type="ECO:0000256" key="1">
    <source>
        <dbReference type="SAM" id="MobiDB-lite"/>
    </source>
</evidence>
<evidence type="ECO:0000313" key="3">
    <source>
        <dbReference type="EMBL" id="KAK0514496.1"/>
    </source>
</evidence>
<dbReference type="InterPro" id="IPR016833">
    <property type="entry name" value="Put_Na-Bile_cotransptr"/>
</dbReference>
<feature type="transmembrane region" description="Helical" evidence="2">
    <location>
        <begin position="396"/>
        <end position="417"/>
    </location>
</feature>
<feature type="transmembrane region" description="Helical" evidence="2">
    <location>
        <begin position="177"/>
        <end position="198"/>
    </location>
</feature>
<dbReference type="GO" id="GO:0005886">
    <property type="term" value="C:plasma membrane"/>
    <property type="evidence" value="ECO:0007669"/>
    <property type="project" value="TreeGrafter"/>
</dbReference>
<dbReference type="InterPro" id="IPR038770">
    <property type="entry name" value="Na+/solute_symporter_sf"/>
</dbReference>
<sequence length="439" mass="48600">MPSQAPNSQANADEASAGYSSTLNKTARSSQIEENGEAQSDNPVSSSRSSIQLGPSTSHQDSRCTPSRPRWRRYLSNIKWFIADQWFLVALGFFILLASQVQVPGSQQEKKEIVVTYLCVAVIFLITGCTLPTKVLFANYSRWKLHIFVQLQSFLLTSVIVYGVVSLCATNPDFMDPGLLVGLIFTGCVPTTISSNVIMTKQANGNQALTVVQSTLGNFLGPFISPLLILMYLSTGAWYTKVVPGIGAGGFGELYKRVFKQLGLSIFLPLFVGQVLQNLFPRATHKVFNDWKFSKLGSWSLLIIIWQTYDQAFETHAFDSVKGNNIVFIVFMSIVFYTLWTVTCFLLSRLWLDKADTIAVAYVVPAKTPAMGVPLSNVMFAGLAPITESKLQIPMVIFQGLQIAAGSLLTIVFRNWIGDVEDEERKDVETAQEPDRGER</sequence>
<feature type="transmembrane region" description="Helical" evidence="2">
    <location>
        <begin position="329"/>
        <end position="352"/>
    </location>
</feature>
<feature type="transmembrane region" description="Helical" evidence="2">
    <location>
        <begin position="145"/>
        <end position="165"/>
    </location>
</feature>